<evidence type="ECO:0000256" key="2">
    <source>
        <dbReference type="ARBA" id="ARBA00022525"/>
    </source>
</evidence>
<accession>A0AAV7F0K5</accession>
<keyword evidence="11" id="KW-1185">Reference proteome</keyword>
<evidence type="ECO:0000256" key="4">
    <source>
        <dbReference type="ARBA" id="ARBA00022737"/>
    </source>
</evidence>
<keyword evidence="7" id="KW-1133">Transmembrane helix</keyword>
<dbReference type="Proteomes" id="UP000825729">
    <property type="component" value="Unassembled WGS sequence"/>
</dbReference>
<keyword evidence="4" id="KW-0677">Repeat</keyword>
<keyword evidence="7" id="KW-0812">Transmembrane</keyword>
<dbReference type="AlphaFoldDB" id="A0AAV7F0K5"/>
<dbReference type="Pfam" id="PF01657">
    <property type="entry name" value="Stress-antifung"/>
    <property type="match status" value="2"/>
</dbReference>
<evidence type="ECO:0000259" key="9">
    <source>
        <dbReference type="PROSITE" id="PS51473"/>
    </source>
</evidence>
<dbReference type="GO" id="GO:0005576">
    <property type="term" value="C:extracellular region"/>
    <property type="evidence" value="ECO:0007669"/>
    <property type="project" value="UniProtKB-SubCell"/>
</dbReference>
<evidence type="ECO:0000256" key="7">
    <source>
        <dbReference type="SAM" id="Phobius"/>
    </source>
</evidence>
<feature type="transmembrane region" description="Helical" evidence="7">
    <location>
        <begin position="289"/>
        <end position="312"/>
    </location>
</feature>
<evidence type="ECO:0000256" key="5">
    <source>
        <dbReference type="ARBA" id="ARBA00038515"/>
    </source>
</evidence>
<feature type="compositionally biased region" description="Pro residues" evidence="6">
    <location>
        <begin position="254"/>
        <end position="264"/>
    </location>
</feature>
<feature type="domain" description="Gnk2-homologous" evidence="9">
    <location>
        <begin position="32"/>
        <end position="136"/>
    </location>
</feature>
<keyword evidence="7" id="KW-0472">Membrane</keyword>
<dbReference type="Gene3D" id="3.30.430.20">
    <property type="entry name" value="Gnk2 domain, C-X8-C-X2-C motif"/>
    <property type="match status" value="2"/>
</dbReference>
<evidence type="ECO:0000313" key="11">
    <source>
        <dbReference type="Proteomes" id="UP000825729"/>
    </source>
</evidence>
<gene>
    <name evidence="10" type="ORF">H6P81_007128</name>
</gene>
<evidence type="ECO:0000313" key="10">
    <source>
        <dbReference type="EMBL" id="KAG9454224.1"/>
    </source>
</evidence>
<keyword evidence="3 8" id="KW-0732">Signal</keyword>
<feature type="domain" description="Gnk2-homologous" evidence="9">
    <location>
        <begin position="142"/>
        <end position="249"/>
    </location>
</feature>
<dbReference type="EMBL" id="JAINDJ010000003">
    <property type="protein sequence ID" value="KAG9454224.1"/>
    <property type="molecule type" value="Genomic_DNA"/>
</dbReference>
<comment type="similarity">
    <text evidence="5">Belongs to the cysteine-rich repeat secretory protein family.</text>
</comment>
<dbReference type="CDD" id="cd23509">
    <property type="entry name" value="Gnk2-like"/>
    <property type="match status" value="2"/>
</dbReference>
<feature type="chain" id="PRO_5043989468" description="Gnk2-homologous domain-containing protein" evidence="8">
    <location>
        <begin position="29"/>
        <end position="379"/>
    </location>
</feature>
<evidence type="ECO:0000256" key="6">
    <source>
        <dbReference type="SAM" id="MobiDB-lite"/>
    </source>
</evidence>
<dbReference type="InterPro" id="IPR002902">
    <property type="entry name" value="GNK2"/>
</dbReference>
<evidence type="ECO:0000256" key="3">
    <source>
        <dbReference type="ARBA" id="ARBA00022729"/>
    </source>
</evidence>
<name>A0AAV7F0K5_ARIFI</name>
<dbReference type="InterPro" id="IPR050581">
    <property type="entry name" value="CRR_secretory_protein"/>
</dbReference>
<dbReference type="PANTHER" id="PTHR32411:SF43">
    <property type="entry name" value="CYSTEINE-RICH REPEAT SECRETORY PROTEIN 38"/>
    <property type="match status" value="1"/>
</dbReference>
<dbReference type="PANTHER" id="PTHR32411">
    <property type="entry name" value="CYSTEINE-RICH REPEAT SECRETORY PROTEIN 38-RELATED"/>
    <property type="match status" value="1"/>
</dbReference>
<organism evidence="10 11">
    <name type="scientific">Aristolochia fimbriata</name>
    <name type="common">White veined hardy Dutchman's pipe vine</name>
    <dbReference type="NCBI Taxonomy" id="158543"/>
    <lineage>
        <taxon>Eukaryota</taxon>
        <taxon>Viridiplantae</taxon>
        <taxon>Streptophyta</taxon>
        <taxon>Embryophyta</taxon>
        <taxon>Tracheophyta</taxon>
        <taxon>Spermatophyta</taxon>
        <taxon>Magnoliopsida</taxon>
        <taxon>Magnoliidae</taxon>
        <taxon>Piperales</taxon>
        <taxon>Aristolochiaceae</taxon>
        <taxon>Aristolochia</taxon>
    </lineage>
</organism>
<protein>
    <recommendedName>
        <fullName evidence="9">Gnk2-homologous domain-containing protein</fullName>
    </recommendedName>
</protein>
<comment type="caution">
    <text evidence="10">The sequence shown here is derived from an EMBL/GenBank/DDBJ whole genome shotgun (WGS) entry which is preliminary data.</text>
</comment>
<keyword evidence="2" id="KW-0964">Secreted</keyword>
<evidence type="ECO:0000256" key="1">
    <source>
        <dbReference type="ARBA" id="ARBA00004613"/>
    </source>
</evidence>
<proteinExistence type="inferred from homology"/>
<sequence length="379" mass="41524">MSESNRFVVSACFLFFFFSSFMPLGGKAQEEEKLTLRPANSDNYTSGSQYETNLKILLTSLTLNAIRNIDTYYNTIVGRGSDQIYGYAQCMSAATAGDCSVCLDNSLTDMNQLCPKKKRATVRYYSCIIRYSDQNFFSKSVDTIVVNFVNTANATEPALFNRQLSSLMKNLSEEGARNASRLAWGRTSYTDFPRADLYGVAQCTRYLPPNAWSDCLSQTVSHIPTCCDSKIGAQIYLPTCSIRYEIRPFDPASRLPPPVPPAPPGSAASPSSPPSSGSNGGGSNERRTVIVAISVVSVASVAGISIILCICLSRRKKQWNNIPVDGDKDEMRNSESLLFDIKTLRAATDNFSDANKLGHLQGDTTGWTGDSSKKAPYMF</sequence>
<reference evidence="10 11" key="1">
    <citation type="submission" date="2021-07" db="EMBL/GenBank/DDBJ databases">
        <title>The Aristolochia fimbriata genome: insights into angiosperm evolution, floral development and chemical biosynthesis.</title>
        <authorList>
            <person name="Jiao Y."/>
        </authorList>
    </citation>
    <scope>NUCLEOTIDE SEQUENCE [LARGE SCALE GENOMIC DNA]</scope>
    <source>
        <strain evidence="10">IBCAS-2021</strain>
        <tissue evidence="10">Leaf</tissue>
    </source>
</reference>
<dbReference type="PROSITE" id="PS51473">
    <property type="entry name" value="GNK2"/>
    <property type="match status" value="2"/>
</dbReference>
<comment type="subcellular location">
    <subcellularLocation>
        <location evidence="1">Secreted</location>
    </subcellularLocation>
</comment>
<feature type="region of interest" description="Disordered" evidence="6">
    <location>
        <begin position="252"/>
        <end position="283"/>
    </location>
</feature>
<dbReference type="InterPro" id="IPR038408">
    <property type="entry name" value="GNK2_sf"/>
</dbReference>
<feature type="compositionally biased region" description="Low complexity" evidence="6">
    <location>
        <begin position="265"/>
        <end position="277"/>
    </location>
</feature>
<feature type="signal peptide" evidence="8">
    <location>
        <begin position="1"/>
        <end position="28"/>
    </location>
</feature>
<evidence type="ECO:0000256" key="8">
    <source>
        <dbReference type="SAM" id="SignalP"/>
    </source>
</evidence>